<evidence type="ECO:0000256" key="9">
    <source>
        <dbReference type="SAM" id="MobiDB-lite"/>
    </source>
</evidence>
<evidence type="ECO:0000256" key="6">
    <source>
        <dbReference type="ARBA" id="ARBA00023049"/>
    </source>
</evidence>
<gene>
    <name evidence="10" type="ORF">DICPUDRAFT_33721</name>
</gene>
<dbReference type="OrthoDB" id="527990at2759"/>
<keyword evidence="6 8" id="KW-0482">Metalloprotease</keyword>
<evidence type="ECO:0000256" key="2">
    <source>
        <dbReference type="ARBA" id="ARBA00022670"/>
    </source>
</evidence>
<evidence type="ECO:0000256" key="8">
    <source>
        <dbReference type="PIRSR" id="PIRSR601577-2"/>
    </source>
</evidence>
<dbReference type="GO" id="GO:0004222">
    <property type="term" value="F:metalloendopeptidase activity"/>
    <property type="evidence" value="ECO:0007669"/>
    <property type="project" value="InterPro"/>
</dbReference>
<keyword evidence="11" id="KW-1185">Reference proteome</keyword>
<dbReference type="Pfam" id="PF01457">
    <property type="entry name" value="Peptidase_M8"/>
    <property type="match status" value="1"/>
</dbReference>
<evidence type="ECO:0000256" key="4">
    <source>
        <dbReference type="ARBA" id="ARBA00022801"/>
    </source>
</evidence>
<dbReference type="GO" id="GO:0046872">
    <property type="term" value="F:metal ion binding"/>
    <property type="evidence" value="ECO:0007669"/>
    <property type="project" value="UniProtKB-KW"/>
</dbReference>
<name>F0ZLF0_DICPU</name>
<evidence type="ECO:0000256" key="5">
    <source>
        <dbReference type="ARBA" id="ARBA00022833"/>
    </source>
</evidence>
<dbReference type="eggNOG" id="KOG2556">
    <property type="taxonomic scope" value="Eukaryota"/>
</dbReference>
<dbReference type="Proteomes" id="UP000001064">
    <property type="component" value="Unassembled WGS sequence"/>
</dbReference>
<dbReference type="FunFam" id="3.90.132.10:FF:000001">
    <property type="entry name" value="leishmanolysin-like peptidase isoform X2"/>
    <property type="match status" value="1"/>
</dbReference>
<feature type="binding site" evidence="8">
    <location>
        <position position="259"/>
    </location>
    <ligand>
        <name>Zn(2+)</name>
        <dbReference type="ChEBI" id="CHEBI:29105"/>
        <note>catalytic</note>
    </ligand>
</feature>
<dbReference type="InterPro" id="IPR001577">
    <property type="entry name" value="Peptidase_M8"/>
</dbReference>
<dbReference type="RefSeq" id="XP_003288244.1">
    <property type="nucleotide sequence ID" value="XM_003288196.1"/>
</dbReference>
<dbReference type="FunFam" id="2.10.55.10:FF:000006">
    <property type="entry name" value="GP63"/>
    <property type="match status" value="1"/>
</dbReference>
<comment type="cofactor">
    <cofactor evidence="8">
        <name>Zn(2+)</name>
        <dbReference type="ChEBI" id="CHEBI:29105"/>
    </cofactor>
    <text evidence="8">Binds 1 zinc ion per subunit.</text>
</comment>
<keyword evidence="3 8" id="KW-0479">Metal-binding</keyword>
<protein>
    <recommendedName>
        <fullName evidence="12">Leishmanolysin-like peptidase</fullName>
    </recommendedName>
</protein>
<dbReference type="GeneID" id="10501661"/>
<feature type="region of interest" description="Disordered" evidence="9">
    <location>
        <begin position="9"/>
        <end position="39"/>
    </location>
</feature>
<dbReference type="InParanoid" id="F0ZLF0"/>
<comment type="similarity">
    <text evidence="1">Belongs to the peptidase M8 family.</text>
</comment>
<feature type="compositionally biased region" description="Basic and acidic residues" evidence="9">
    <location>
        <begin position="12"/>
        <end position="22"/>
    </location>
</feature>
<evidence type="ECO:0000256" key="3">
    <source>
        <dbReference type="ARBA" id="ARBA00022723"/>
    </source>
</evidence>
<dbReference type="PANTHER" id="PTHR10942">
    <property type="entry name" value="LEISHMANOLYSIN-LIKE PEPTIDASE"/>
    <property type="match status" value="1"/>
</dbReference>
<evidence type="ECO:0008006" key="12">
    <source>
        <dbReference type="Google" id="ProtNLM"/>
    </source>
</evidence>
<reference evidence="11" key="1">
    <citation type="journal article" date="2011" name="Genome Biol.">
        <title>Comparative genomics of the social amoebae Dictyostelium discoideum and Dictyostelium purpureum.</title>
        <authorList>
            <consortium name="US DOE Joint Genome Institute (JGI-PGF)"/>
            <person name="Sucgang R."/>
            <person name="Kuo A."/>
            <person name="Tian X."/>
            <person name="Salerno W."/>
            <person name="Parikh A."/>
            <person name="Feasley C.L."/>
            <person name="Dalin E."/>
            <person name="Tu H."/>
            <person name="Huang E."/>
            <person name="Barry K."/>
            <person name="Lindquist E."/>
            <person name="Shapiro H."/>
            <person name="Bruce D."/>
            <person name="Schmutz J."/>
            <person name="Salamov A."/>
            <person name="Fey P."/>
            <person name="Gaudet P."/>
            <person name="Anjard C."/>
            <person name="Babu M.M."/>
            <person name="Basu S."/>
            <person name="Bushmanova Y."/>
            <person name="van der Wel H."/>
            <person name="Katoh-Kurasawa M."/>
            <person name="Dinh C."/>
            <person name="Coutinho P.M."/>
            <person name="Saito T."/>
            <person name="Elias M."/>
            <person name="Schaap P."/>
            <person name="Kay R.R."/>
            <person name="Henrissat B."/>
            <person name="Eichinger L."/>
            <person name="Rivero F."/>
            <person name="Putnam N.H."/>
            <person name="West C.M."/>
            <person name="Loomis W.F."/>
            <person name="Chisholm R.L."/>
            <person name="Shaulsky G."/>
            <person name="Strassmann J.E."/>
            <person name="Queller D.C."/>
            <person name="Kuspa A."/>
            <person name="Grigoriev I.V."/>
        </authorList>
    </citation>
    <scope>NUCLEOTIDE SEQUENCE [LARGE SCALE GENOMIC DNA]</scope>
    <source>
        <strain evidence="11">QSDP1</strain>
    </source>
</reference>
<feature type="binding site" evidence="8">
    <location>
        <position position="349"/>
    </location>
    <ligand>
        <name>Zn(2+)</name>
        <dbReference type="ChEBI" id="CHEBI:29105"/>
        <note>catalytic</note>
    </ligand>
</feature>
<dbReference type="MEROPS" id="M08.A04"/>
<dbReference type="GO" id="GO:0006508">
    <property type="term" value="P:proteolysis"/>
    <property type="evidence" value="ECO:0007669"/>
    <property type="project" value="UniProtKB-KW"/>
</dbReference>
<dbReference type="Gene3D" id="3.90.132.10">
    <property type="entry name" value="Leishmanolysin , domain 2"/>
    <property type="match status" value="1"/>
</dbReference>
<feature type="active site" evidence="7">
    <location>
        <position position="260"/>
    </location>
</feature>
<dbReference type="PANTHER" id="PTHR10942:SF46">
    <property type="entry name" value="LEISHMANOLYSIN-LIKE PEPTIDASE"/>
    <property type="match status" value="1"/>
</dbReference>
<keyword evidence="2" id="KW-0645">Protease</keyword>
<feature type="binding site" evidence="8">
    <location>
        <position position="263"/>
    </location>
    <ligand>
        <name>Zn(2+)</name>
        <dbReference type="ChEBI" id="CHEBI:29105"/>
        <note>catalytic</note>
    </ligand>
</feature>
<dbReference type="OMA" id="ADEEIMT"/>
<dbReference type="Gene3D" id="2.10.55.10">
    <property type="entry name" value="Leishmanolysin domain 3"/>
    <property type="match status" value="1"/>
</dbReference>
<keyword evidence="5 8" id="KW-0862">Zinc</keyword>
<dbReference type="FunCoup" id="F0ZLF0">
    <property type="interactions" value="128"/>
</dbReference>
<proteinExistence type="inferred from homology"/>
<dbReference type="GO" id="GO:0008233">
    <property type="term" value="F:peptidase activity"/>
    <property type="evidence" value="ECO:0000318"/>
    <property type="project" value="GO_Central"/>
</dbReference>
<evidence type="ECO:0000256" key="1">
    <source>
        <dbReference type="ARBA" id="ARBA00005860"/>
    </source>
</evidence>
<keyword evidence="4" id="KW-0378">Hydrolase</keyword>
<accession>F0ZLF0</accession>
<dbReference type="AlphaFoldDB" id="F0ZLF0"/>
<dbReference type="GO" id="GO:0005737">
    <property type="term" value="C:cytoplasm"/>
    <property type="evidence" value="ECO:0000318"/>
    <property type="project" value="GO_Central"/>
</dbReference>
<organism evidence="10 11">
    <name type="scientific">Dictyostelium purpureum</name>
    <name type="common">Slime mold</name>
    <dbReference type="NCBI Taxonomy" id="5786"/>
    <lineage>
        <taxon>Eukaryota</taxon>
        <taxon>Amoebozoa</taxon>
        <taxon>Evosea</taxon>
        <taxon>Eumycetozoa</taxon>
        <taxon>Dictyostelia</taxon>
        <taxon>Dictyosteliales</taxon>
        <taxon>Dictyosteliaceae</taxon>
        <taxon>Dictyostelium</taxon>
    </lineage>
</organism>
<dbReference type="EMBL" id="GL871066">
    <property type="protein sequence ID" value="EGC35257.1"/>
    <property type="molecule type" value="Genomic_DNA"/>
</dbReference>
<dbReference type="KEGG" id="dpp:DICPUDRAFT_33721"/>
<sequence>MKNCNKELLNQFDKDSDPEKQNKRFTTNTATTSDSFQKPTPSPIYNNKNLINNIFVRNSIRFFINNTFINGFNDRNACYKVGDIIPMGLTNDEPKELCRMDMYGEVANVPCFYSCKEKDIQSKDLQVLLRDYVVKATFEIFSTLLSVRNPDKTLKLQNNPDDKKPVQCTRGIYIPEELYTKGKNDTDHYVFITARPTQDSMTIAFSLICDAPILYIGTNEWIYDRPRVSILNFNPNYFSKILESQSKWVFNQYMRVGIHEMVHSLGFSALLYDSFVNPDTGIPYRFDSNQIAKVIQEDGTTPLGRHFVRNKSVIATPTIVKFTKNYFNCSTAQGFELEDYGGAGTAGSHWEKRSADEEIMTGYISQTLPLSRLTLTFLYDTGWYIPNFSFSENHQWGKGLGCDWLKNCDPKSWDLPGYYCTNFREMDCTANRMGKGICHLVRYTESLPAFYQHFNSTSIGGSNRASDYCPFYQTVHSVNCPKCGYCSNTEEKPNKAIKEEFGFDSRCFNYNIIYIANDTSSNSACWINRCNNERKILEVKIDENWYDCVVNKTIQVPIDVTEKETILLELICPKKEFDICDF</sequence>
<dbReference type="Gene3D" id="3.10.170.20">
    <property type="match status" value="1"/>
</dbReference>
<dbReference type="VEuPathDB" id="AmoebaDB:DICPUDRAFT_33721"/>
<feature type="compositionally biased region" description="Polar residues" evidence="9">
    <location>
        <begin position="24"/>
        <end position="39"/>
    </location>
</feature>
<dbReference type="GO" id="GO:0016020">
    <property type="term" value="C:membrane"/>
    <property type="evidence" value="ECO:0007669"/>
    <property type="project" value="InterPro"/>
</dbReference>
<evidence type="ECO:0000313" key="10">
    <source>
        <dbReference type="EMBL" id="EGC35257.1"/>
    </source>
</evidence>
<dbReference type="GO" id="GO:0007155">
    <property type="term" value="P:cell adhesion"/>
    <property type="evidence" value="ECO:0007669"/>
    <property type="project" value="InterPro"/>
</dbReference>
<evidence type="ECO:0000313" key="11">
    <source>
        <dbReference type="Proteomes" id="UP000001064"/>
    </source>
</evidence>
<dbReference type="SUPFAM" id="SSF55486">
    <property type="entry name" value="Metalloproteases ('zincins'), catalytic domain"/>
    <property type="match status" value="1"/>
</dbReference>
<evidence type="ECO:0000256" key="7">
    <source>
        <dbReference type="PIRSR" id="PIRSR601577-1"/>
    </source>
</evidence>
<dbReference type="FunFam" id="3.10.170.20:FF:000008">
    <property type="entry name" value="GP63"/>
    <property type="match status" value="1"/>
</dbReference>